<dbReference type="Proteomes" id="UP000006502">
    <property type="component" value="Chromosome"/>
</dbReference>
<protein>
    <submittedName>
        <fullName evidence="1">Uncharacterized protein</fullName>
    </submittedName>
</protein>
<sequence length="127" mass="13838">MGGLAKIAALLTAGGGISAVATPIAISSQNYNEKFKFTDINGKKETVTLECAPKEGKYAYPKIDLQKKTIRCDYSESPDAYVTHLRSLFGTGVNTLNCTNNKDSQTDKSCHVKSFKVKEDGSLTFEY</sequence>
<organism evidence="1 2">
    <name type="scientific">Mycoplasma haematolamae (strain Purdue)</name>
    <dbReference type="NCBI Taxonomy" id="1212765"/>
    <lineage>
        <taxon>Bacteria</taxon>
        <taxon>Bacillati</taxon>
        <taxon>Mycoplasmatota</taxon>
        <taxon>Mollicutes</taxon>
        <taxon>Mycoplasmataceae</taxon>
        <taxon>Mycoplasma</taxon>
    </lineage>
</organism>
<gene>
    <name evidence="1" type="ordered locus">MHLP_02780</name>
</gene>
<dbReference type="PATRIC" id="fig|1212765.3.peg.626"/>
<name>I7CFY1_MYCHA</name>
<dbReference type="HOGENOM" id="CLU_155846_0_0_14"/>
<dbReference type="EMBL" id="CP003731">
    <property type="protein sequence ID" value="AFO52136.1"/>
    <property type="molecule type" value="Genomic_DNA"/>
</dbReference>
<keyword evidence="2" id="KW-1185">Reference proteome</keyword>
<proteinExistence type="predicted"/>
<evidence type="ECO:0000313" key="1">
    <source>
        <dbReference type="EMBL" id="AFO52136.1"/>
    </source>
</evidence>
<evidence type="ECO:0000313" key="2">
    <source>
        <dbReference type="Proteomes" id="UP000006502"/>
    </source>
</evidence>
<dbReference type="AlphaFoldDB" id="I7CFY1"/>
<reference evidence="2" key="2">
    <citation type="submission" date="2012-07" db="EMBL/GenBank/DDBJ databases">
        <title>Complete genome sequence of 'Candidatus Mycoplasma haemolamae'.</title>
        <authorList>
            <person name="Guimaraes A.M.S."/>
            <person name="Toth B."/>
            <person name="Santos A.P."/>
            <person name="Nascimento N.C."/>
            <person name="Sojka J.E."/>
            <person name="Messick J.B."/>
        </authorList>
    </citation>
    <scope>NUCLEOTIDE SEQUENCE [LARGE SCALE GENOMIC DNA]</scope>
    <source>
        <strain evidence="2">Purdue</strain>
    </source>
</reference>
<reference evidence="1 2" key="1">
    <citation type="journal article" date="2012" name="J. Bacteriol.">
        <title>Genome Sequence of "Candidatus Mycoplasma haemolamae" Strain Purdue, a Red Blood Cell Pathogen of Alpacas (Vicugna pacos) and Llamas (Lama glama).</title>
        <authorList>
            <person name="Guimaraes A.M."/>
            <person name="Toth B."/>
            <person name="Santos A.P."/>
            <person name="do Nascimento N.C."/>
            <person name="Kritchevsky J.E."/>
            <person name="Messick J.B."/>
        </authorList>
    </citation>
    <scope>NUCLEOTIDE SEQUENCE [LARGE SCALE GENOMIC DNA]</scope>
    <source>
        <strain evidence="1 2">Purdue</strain>
    </source>
</reference>
<dbReference type="KEGG" id="mhl:MHLP_02780"/>
<dbReference type="STRING" id="1212765.MHLP_02780"/>
<accession>I7CFY1</accession>